<dbReference type="InterPro" id="IPR011611">
    <property type="entry name" value="PfkB_dom"/>
</dbReference>
<feature type="domain" description="Carbohydrate kinase PfkB" evidence="7">
    <location>
        <begin position="3"/>
        <end position="310"/>
    </location>
</feature>
<evidence type="ECO:0000259" key="8">
    <source>
        <dbReference type="Pfam" id="PF08244"/>
    </source>
</evidence>
<dbReference type="Pfam" id="PF00251">
    <property type="entry name" value="Glyco_hydro_32N"/>
    <property type="match status" value="1"/>
</dbReference>
<evidence type="ECO:0000256" key="5">
    <source>
        <dbReference type="ARBA" id="ARBA00023295"/>
    </source>
</evidence>
<gene>
    <name evidence="9" type="ORF">PRIO_1690</name>
</gene>
<comment type="similarity">
    <text evidence="1">Belongs to the glycosyl hydrolase 32 family.</text>
</comment>
<dbReference type="InterPro" id="IPR002173">
    <property type="entry name" value="Carboh/pur_kinase_PfkB_CS"/>
</dbReference>
<dbReference type="PATRIC" id="fig|1073571.4.peg.1770"/>
<dbReference type="GO" id="GO:0016301">
    <property type="term" value="F:kinase activity"/>
    <property type="evidence" value="ECO:0007669"/>
    <property type="project" value="UniProtKB-KW"/>
</dbReference>
<dbReference type="EMBL" id="LN831776">
    <property type="protein sequence ID" value="CQR54043.1"/>
    <property type="molecule type" value="Genomic_DNA"/>
</dbReference>
<dbReference type="SMART" id="SM00640">
    <property type="entry name" value="Glyco_32"/>
    <property type="match status" value="1"/>
</dbReference>
<sequence>MVDITAIGEVLIDFTPAGLSEKGEQLFECNPGGAPANVVVVLAKLGKSTAFIGKVGEDQFGEYLTRILLENGVNTKGLVKESRAKTTLAFVHLKEDGDRSFSFYRNPGADMLLGMDDIDLEQIKGTKIFHFGSVSMTHEPSASATLKACIHAKENGALISFDPNLRPALWQDLEQAKIRIKEGLALADIVKISEEELEFITGLTDLEEGTRQIQTQFKVKVVLVTKAEKGCFVRFGPGSKWADVPGYKVDTVDTTGAGDAFLGGFLYQLLERGCSIEQIRDQDWIPIVSFANAVGALVTTRKGAIPAIPTYRQAAALVQSAGTDYSKESYRPQFHYSPPAMWLNDPNGMVYFEGEYHLMYQHHPESTVWGPMHWGHAVSKDLVNWETLPVALNPDHNGAIFSGSAVVDWKDTSGFFDGGSGLVAIFTHADIYPDSDRPRQRQSLAYSKDKGRSWSFYAGNPVLSDTGITDFRDPKVFWMEVAGVWVMVLACGDHIRFYRSANLKDWDFASEFGKSEGSHYGVWECPDLFELSVDGSNLKKWVLLVSIGDNPDYPEGSKTQYFIGSFDGWKFVNENTPDTVLWLDEGRDNYAAVSWSDIPEEDGRRVIIGWMSNWSYARQIPTGSWRGAMTLPRVLSLTSRNGTVVLSQMPVQEIEQLRKESLSWSDVSVTREAPFIHGTNDDLLEIEVDLDIRSGDEVQIKLRSSGQSETIIGYDPEREWLFIDRSNSGLTDFNPSFACKHGARLAPENGSIKLRIWLDRSVVEVFANEGLVALTDQIFPDEPIDTVWIGAETGKAELHSLHIHTLHSIHMLHGSIGQISRRVHV</sequence>
<dbReference type="InterPro" id="IPR023296">
    <property type="entry name" value="Glyco_hydro_beta-prop_sf"/>
</dbReference>
<evidence type="ECO:0000256" key="2">
    <source>
        <dbReference type="ARBA" id="ARBA00022679"/>
    </source>
</evidence>
<dbReference type="KEGG" id="pri:PRIO_1690"/>
<dbReference type="SUPFAM" id="SSF53613">
    <property type="entry name" value="Ribokinase-like"/>
    <property type="match status" value="1"/>
</dbReference>
<dbReference type="Pfam" id="PF08244">
    <property type="entry name" value="Glyco_hydro_32C"/>
    <property type="match status" value="1"/>
</dbReference>
<dbReference type="Gene3D" id="2.60.120.560">
    <property type="entry name" value="Exo-inulinase, domain 1"/>
    <property type="match status" value="1"/>
</dbReference>
<evidence type="ECO:0000313" key="10">
    <source>
        <dbReference type="Proteomes" id="UP000033163"/>
    </source>
</evidence>
<keyword evidence="3" id="KW-0418">Kinase</keyword>
<dbReference type="GO" id="GO:0005987">
    <property type="term" value="P:sucrose catabolic process"/>
    <property type="evidence" value="ECO:0007669"/>
    <property type="project" value="TreeGrafter"/>
</dbReference>
<dbReference type="InterPro" id="IPR001362">
    <property type="entry name" value="Glyco_hydro_32"/>
</dbReference>
<reference evidence="10" key="1">
    <citation type="submission" date="2015-03" db="EMBL/GenBank/DDBJ databases">
        <authorList>
            <person name="Wibberg D."/>
        </authorList>
    </citation>
    <scope>NUCLEOTIDE SEQUENCE [LARGE SCALE GENOMIC DNA]</scope>
</reference>
<feature type="domain" description="Glycosyl hydrolase family 32 C-terminal" evidence="8">
    <location>
        <begin position="653"/>
        <end position="804"/>
    </location>
</feature>
<organism evidence="9 10">
    <name type="scientific">Paenibacillus riograndensis SBR5</name>
    <dbReference type="NCBI Taxonomy" id="1073571"/>
    <lineage>
        <taxon>Bacteria</taxon>
        <taxon>Bacillati</taxon>
        <taxon>Bacillota</taxon>
        <taxon>Bacilli</taxon>
        <taxon>Bacillales</taxon>
        <taxon>Paenibacillaceae</taxon>
        <taxon>Paenibacillus</taxon>
        <taxon>Paenibacillus sonchi group</taxon>
    </lineage>
</organism>
<dbReference type="STRING" id="483937.AMQ84_29700"/>
<evidence type="ECO:0000256" key="4">
    <source>
        <dbReference type="ARBA" id="ARBA00022801"/>
    </source>
</evidence>
<proteinExistence type="inferred from homology"/>
<dbReference type="SUPFAM" id="SSF49899">
    <property type="entry name" value="Concanavalin A-like lectins/glucanases"/>
    <property type="match status" value="1"/>
</dbReference>
<evidence type="ECO:0000256" key="3">
    <source>
        <dbReference type="ARBA" id="ARBA00022777"/>
    </source>
</evidence>
<evidence type="ECO:0000259" key="7">
    <source>
        <dbReference type="Pfam" id="PF00294"/>
    </source>
</evidence>
<dbReference type="InterPro" id="IPR029056">
    <property type="entry name" value="Ribokinase-like"/>
</dbReference>
<protein>
    <submittedName>
        <fullName evidence="9">Pfkb domain-containing protein</fullName>
    </submittedName>
</protein>
<dbReference type="AlphaFoldDB" id="A0A0E4H7Z4"/>
<evidence type="ECO:0000259" key="6">
    <source>
        <dbReference type="Pfam" id="PF00251"/>
    </source>
</evidence>
<keyword evidence="5" id="KW-0326">Glycosidase</keyword>
<dbReference type="SUPFAM" id="SSF75005">
    <property type="entry name" value="Arabinanase/levansucrase/invertase"/>
    <property type="match status" value="1"/>
</dbReference>
<dbReference type="GO" id="GO:0005737">
    <property type="term" value="C:cytoplasm"/>
    <property type="evidence" value="ECO:0007669"/>
    <property type="project" value="TreeGrafter"/>
</dbReference>
<dbReference type="CDD" id="cd01167">
    <property type="entry name" value="bac_FRK"/>
    <property type="match status" value="1"/>
</dbReference>
<evidence type="ECO:0000313" key="9">
    <source>
        <dbReference type="EMBL" id="CQR54043.1"/>
    </source>
</evidence>
<feature type="domain" description="Glycosyl hydrolase family 32 N-terminal" evidence="6">
    <location>
        <begin position="335"/>
        <end position="644"/>
    </location>
</feature>
<dbReference type="PANTHER" id="PTHR42800">
    <property type="entry name" value="EXOINULINASE INUD (AFU_ORTHOLOGUE AFUA_5G00480)"/>
    <property type="match status" value="1"/>
</dbReference>
<dbReference type="PANTHER" id="PTHR42800:SF1">
    <property type="entry name" value="EXOINULINASE INUD (AFU_ORTHOLOGUE AFUA_5G00480)"/>
    <property type="match status" value="1"/>
</dbReference>
<dbReference type="InterPro" id="IPR013148">
    <property type="entry name" value="Glyco_hydro_32_N"/>
</dbReference>
<name>A0A0E4H7Z4_9BACL</name>
<dbReference type="Gene3D" id="2.115.10.20">
    <property type="entry name" value="Glycosyl hydrolase domain, family 43"/>
    <property type="match status" value="1"/>
</dbReference>
<accession>A0A0E4H7Z4</accession>
<dbReference type="PROSITE" id="PS00609">
    <property type="entry name" value="GLYCOSYL_HYDROL_F32"/>
    <property type="match status" value="1"/>
</dbReference>
<keyword evidence="4" id="KW-0378">Hydrolase</keyword>
<dbReference type="Gene3D" id="3.40.1190.20">
    <property type="match status" value="1"/>
</dbReference>
<dbReference type="InterPro" id="IPR018053">
    <property type="entry name" value="Glyco_hydro_32_AS"/>
</dbReference>
<dbReference type="InterPro" id="IPR013320">
    <property type="entry name" value="ConA-like_dom_sf"/>
</dbReference>
<evidence type="ECO:0000256" key="1">
    <source>
        <dbReference type="ARBA" id="ARBA00009902"/>
    </source>
</evidence>
<dbReference type="RefSeq" id="WP_082118080.1">
    <property type="nucleotide sequence ID" value="NZ_LN831776.1"/>
</dbReference>
<keyword evidence="2" id="KW-0808">Transferase</keyword>
<dbReference type="PROSITE" id="PS00584">
    <property type="entry name" value="PFKB_KINASES_2"/>
    <property type="match status" value="1"/>
</dbReference>
<dbReference type="InterPro" id="IPR013189">
    <property type="entry name" value="Glyco_hydro_32_C"/>
</dbReference>
<dbReference type="Proteomes" id="UP000033163">
    <property type="component" value="Chromosome I"/>
</dbReference>
<dbReference type="CDD" id="cd18622">
    <property type="entry name" value="GH32_Inu-like"/>
    <property type="match status" value="1"/>
</dbReference>
<dbReference type="GO" id="GO:0004575">
    <property type="term" value="F:sucrose alpha-glucosidase activity"/>
    <property type="evidence" value="ECO:0007669"/>
    <property type="project" value="TreeGrafter"/>
</dbReference>
<dbReference type="HOGENOM" id="CLU_017889_0_0_9"/>
<dbReference type="Pfam" id="PF00294">
    <property type="entry name" value="PfkB"/>
    <property type="match status" value="1"/>
</dbReference>